<keyword evidence="2" id="KW-1185">Reference proteome</keyword>
<dbReference type="AlphaFoldDB" id="W7U8V1"/>
<gene>
    <name evidence="1" type="ORF">Naga_100119g6</name>
</gene>
<protein>
    <submittedName>
        <fullName evidence="1">Uncharacterized protein</fullName>
    </submittedName>
</protein>
<evidence type="ECO:0000313" key="1">
    <source>
        <dbReference type="EMBL" id="EWM29246.1"/>
    </source>
</evidence>
<name>W7U8V1_9STRA</name>
<sequence>MDKVEIPVKNDILWTLRSNKYLTDGEYTVNKGRGSRWFLTHNVVELCKMAAKLERAKKLRTLPSKCTTAPFMARPFPAPWSLGYHSRSLDLVHPIHRTTTISQSRYVTKEKKTCYPFGAFFRISNDT</sequence>
<evidence type="ECO:0000313" key="2">
    <source>
        <dbReference type="Proteomes" id="UP000019335"/>
    </source>
</evidence>
<comment type="caution">
    <text evidence="1">The sequence shown here is derived from an EMBL/GenBank/DDBJ whole genome shotgun (WGS) entry which is preliminary data.</text>
</comment>
<dbReference type="EMBL" id="AZIL01000175">
    <property type="protein sequence ID" value="EWM29246.1"/>
    <property type="molecule type" value="Genomic_DNA"/>
</dbReference>
<accession>W7U8V1</accession>
<organism evidence="1 2">
    <name type="scientific">Nannochloropsis gaditana</name>
    <dbReference type="NCBI Taxonomy" id="72520"/>
    <lineage>
        <taxon>Eukaryota</taxon>
        <taxon>Sar</taxon>
        <taxon>Stramenopiles</taxon>
        <taxon>Ochrophyta</taxon>
        <taxon>Eustigmatophyceae</taxon>
        <taxon>Eustigmatales</taxon>
        <taxon>Monodopsidaceae</taxon>
        <taxon>Nannochloropsis</taxon>
    </lineage>
</organism>
<proteinExistence type="predicted"/>
<reference evidence="1 2" key="1">
    <citation type="journal article" date="2014" name="Mol. Plant">
        <title>Chromosome Scale Genome Assembly and Transcriptome Profiling of Nannochloropsis gaditana in Nitrogen Depletion.</title>
        <authorList>
            <person name="Corteggiani Carpinelli E."/>
            <person name="Telatin A."/>
            <person name="Vitulo N."/>
            <person name="Forcato C."/>
            <person name="D'Angelo M."/>
            <person name="Schiavon R."/>
            <person name="Vezzi A."/>
            <person name="Giacometti G.M."/>
            <person name="Morosinotto T."/>
            <person name="Valle G."/>
        </authorList>
    </citation>
    <scope>NUCLEOTIDE SEQUENCE [LARGE SCALE GENOMIC DNA]</scope>
    <source>
        <strain evidence="1 2">B-31</strain>
    </source>
</reference>
<dbReference type="Proteomes" id="UP000019335">
    <property type="component" value="Chromosome 3"/>
</dbReference>